<name>A0A0W1JGA8_DESHA</name>
<dbReference type="AlphaFoldDB" id="A0A0W1JGA8"/>
<gene>
    <name evidence="1" type="ORF">AT727_23985</name>
</gene>
<dbReference type="Proteomes" id="UP000054623">
    <property type="component" value="Unassembled WGS sequence"/>
</dbReference>
<sequence length="98" mass="10970">MILIICLVASGLVAYSYKPSPTPRMAIEKSVLLKGGVMEVRNLEISSTTIEDNSYGHGFIVRGYHAYDWSMIDDCDISVLKIYTTIQFYIVTVIGIIF</sequence>
<dbReference type="EMBL" id="LOCK01000035">
    <property type="protein sequence ID" value="KTE90729.1"/>
    <property type="molecule type" value="Genomic_DNA"/>
</dbReference>
<accession>A0A0W1JGA8</accession>
<protein>
    <submittedName>
        <fullName evidence="1">Uncharacterized protein</fullName>
    </submittedName>
</protein>
<comment type="caution">
    <text evidence="1">The sequence shown here is derived from an EMBL/GenBank/DDBJ whole genome shotgun (WGS) entry which is preliminary data.</text>
</comment>
<reference evidence="1 2" key="1">
    <citation type="submission" date="2015-12" db="EMBL/GenBank/DDBJ databases">
        <title>Draft Genome Sequence of Desulfitobacterium hafniense Strain DH, a Sulfate-reducing Bacterium Isolated from Paddy Soils.</title>
        <authorList>
            <person name="Bao P."/>
            <person name="Zhang X."/>
            <person name="Li G."/>
        </authorList>
    </citation>
    <scope>NUCLEOTIDE SEQUENCE [LARGE SCALE GENOMIC DNA]</scope>
    <source>
        <strain evidence="1 2">DH</strain>
    </source>
</reference>
<evidence type="ECO:0000313" key="2">
    <source>
        <dbReference type="Proteomes" id="UP000054623"/>
    </source>
</evidence>
<organism evidence="1 2">
    <name type="scientific">Desulfitobacterium hafniense</name>
    <name type="common">Desulfitobacterium frappieri</name>
    <dbReference type="NCBI Taxonomy" id="49338"/>
    <lineage>
        <taxon>Bacteria</taxon>
        <taxon>Bacillati</taxon>
        <taxon>Bacillota</taxon>
        <taxon>Clostridia</taxon>
        <taxon>Eubacteriales</taxon>
        <taxon>Desulfitobacteriaceae</taxon>
        <taxon>Desulfitobacterium</taxon>
    </lineage>
</organism>
<evidence type="ECO:0000313" key="1">
    <source>
        <dbReference type="EMBL" id="KTE90729.1"/>
    </source>
</evidence>
<proteinExistence type="predicted"/>